<keyword evidence="11" id="KW-1185">Reference proteome</keyword>
<evidence type="ECO:0000313" key="11">
    <source>
        <dbReference type="Proteomes" id="UP000556026"/>
    </source>
</evidence>
<accession>A0A6V8MP68</accession>
<reference evidence="11" key="1">
    <citation type="submission" date="2020-06" db="EMBL/GenBank/DDBJ databases">
        <title>Draft genomic sequence of Geomonas sp. Red330.</title>
        <authorList>
            <person name="Itoh H."/>
            <person name="Zhenxing X."/>
            <person name="Ushijima N."/>
            <person name="Masuda Y."/>
            <person name="Shiratori Y."/>
            <person name="Senoo K."/>
        </authorList>
    </citation>
    <scope>NUCLEOTIDE SEQUENCE [LARGE SCALE GENOMIC DNA]</scope>
    <source>
        <strain evidence="11">Red330</strain>
    </source>
</reference>
<keyword evidence="2" id="KW-0645">Protease</keyword>
<dbReference type="CDD" id="cd00118">
    <property type="entry name" value="LysM"/>
    <property type="match status" value="2"/>
</dbReference>
<proteinExistence type="inferred from homology"/>
<protein>
    <submittedName>
        <fullName evidence="10">Peptidoglycan-binding protein LysM</fullName>
    </submittedName>
</protein>
<dbReference type="PROSITE" id="PS51782">
    <property type="entry name" value="LYSM"/>
    <property type="match status" value="2"/>
</dbReference>
<gene>
    <name evidence="10" type="ORF">GMST_41810</name>
</gene>
<evidence type="ECO:0000256" key="7">
    <source>
        <dbReference type="SAM" id="SignalP"/>
    </source>
</evidence>
<keyword evidence="6" id="KW-0788">Thiol protease</keyword>
<feature type="domain" description="LysM" evidence="8">
    <location>
        <begin position="25"/>
        <end position="68"/>
    </location>
</feature>
<name>A0A6V8MP68_9BACT</name>
<evidence type="ECO:0000256" key="4">
    <source>
        <dbReference type="ARBA" id="ARBA00022737"/>
    </source>
</evidence>
<evidence type="ECO:0000256" key="6">
    <source>
        <dbReference type="ARBA" id="ARBA00022807"/>
    </source>
</evidence>
<dbReference type="PROSITE" id="PS51935">
    <property type="entry name" value="NLPC_P60"/>
    <property type="match status" value="1"/>
</dbReference>
<dbReference type="Proteomes" id="UP000556026">
    <property type="component" value="Unassembled WGS sequence"/>
</dbReference>
<evidence type="ECO:0000259" key="9">
    <source>
        <dbReference type="PROSITE" id="PS51935"/>
    </source>
</evidence>
<dbReference type="SUPFAM" id="SSF54106">
    <property type="entry name" value="LysM domain"/>
    <property type="match status" value="2"/>
</dbReference>
<dbReference type="Pfam" id="PF00877">
    <property type="entry name" value="NLPC_P60"/>
    <property type="match status" value="1"/>
</dbReference>
<sequence>MIRSLKLIAVSVIILSLPSLAFAAKTHRVKKSETVYTLAKKYHVTVEELKSANNLVGDNIKPKQVLVIPPRTVASTGAAASAAAVYKVKKSETLSRIAQKTGVSVADLKRLNGLSSSKVKKGKVLVLRESAPAAEEARPRVAAVRKLQLRHGDLFNEKDYEQSLMELTENEPERQVDLRKNTELKVDGLKELKKSAYGFLGTRYRFGGSSKSGGIDCSGFVQKVFRELEVSLPRTAREQFEVGTSVAPGDLQRGDLIFFSTYASYASHVGIYLGNGKMIHASSRDRRVVISPMNTAYYRSRYLGAKRVAKVNPDVFKLDDLMLGVEEENAEDTMSNDALGLNSN</sequence>
<dbReference type="InterPro" id="IPR038765">
    <property type="entry name" value="Papain-like_cys_pep_sf"/>
</dbReference>
<evidence type="ECO:0000256" key="1">
    <source>
        <dbReference type="ARBA" id="ARBA00007074"/>
    </source>
</evidence>
<dbReference type="SMART" id="SM00257">
    <property type="entry name" value="LysM"/>
    <property type="match status" value="2"/>
</dbReference>
<evidence type="ECO:0000313" key="10">
    <source>
        <dbReference type="EMBL" id="GFO61856.1"/>
    </source>
</evidence>
<feature type="chain" id="PRO_5027928244" evidence="7">
    <location>
        <begin position="24"/>
        <end position="344"/>
    </location>
</feature>
<dbReference type="InterPro" id="IPR036779">
    <property type="entry name" value="LysM_dom_sf"/>
</dbReference>
<dbReference type="Gene3D" id="3.10.350.10">
    <property type="entry name" value="LysM domain"/>
    <property type="match status" value="2"/>
</dbReference>
<dbReference type="GO" id="GO:0008234">
    <property type="term" value="F:cysteine-type peptidase activity"/>
    <property type="evidence" value="ECO:0007669"/>
    <property type="project" value="UniProtKB-KW"/>
</dbReference>
<dbReference type="Pfam" id="PF01476">
    <property type="entry name" value="LysM"/>
    <property type="match status" value="2"/>
</dbReference>
<keyword evidence="4" id="KW-0677">Repeat</keyword>
<dbReference type="SUPFAM" id="SSF54001">
    <property type="entry name" value="Cysteine proteinases"/>
    <property type="match status" value="1"/>
</dbReference>
<evidence type="ECO:0000256" key="3">
    <source>
        <dbReference type="ARBA" id="ARBA00022729"/>
    </source>
</evidence>
<evidence type="ECO:0000256" key="5">
    <source>
        <dbReference type="ARBA" id="ARBA00022801"/>
    </source>
</evidence>
<dbReference type="PANTHER" id="PTHR47053">
    <property type="entry name" value="MUREIN DD-ENDOPEPTIDASE MEPH-RELATED"/>
    <property type="match status" value="1"/>
</dbReference>
<dbReference type="InterPro" id="IPR018392">
    <property type="entry name" value="LysM"/>
</dbReference>
<comment type="caution">
    <text evidence="10">The sequence shown here is derived from an EMBL/GenBank/DDBJ whole genome shotgun (WGS) entry which is preliminary data.</text>
</comment>
<dbReference type="RefSeq" id="WP_183356642.1">
    <property type="nucleotide sequence ID" value="NZ_BLXX01000021.1"/>
</dbReference>
<dbReference type="AlphaFoldDB" id="A0A6V8MP68"/>
<evidence type="ECO:0000256" key="2">
    <source>
        <dbReference type="ARBA" id="ARBA00022670"/>
    </source>
</evidence>
<keyword evidence="5" id="KW-0378">Hydrolase</keyword>
<organism evidence="10 11">
    <name type="scientific">Geomonas silvestris</name>
    <dbReference type="NCBI Taxonomy" id="2740184"/>
    <lineage>
        <taxon>Bacteria</taxon>
        <taxon>Pseudomonadati</taxon>
        <taxon>Thermodesulfobacteriota</taxon>
        <taxon>Desulfuromonadia</taxon>
        <taxon>Geobacterales</taxon>
        <taxon>Geobacteraceae</taxon>
        <taxon>Geomonas</taxon>
    </lineage>
</organism>
<comment type="similarity">
    <text evidence="1">Belongs to the peptidase C40 family.</text>
</comment>
<feature type="signal peptide" evidence="7">
    <location>
        <begin position="1"/>
        <end position="23"/>
    </location>
</feature>
<dbReference type="InterPro" id="IPR000064">
    <property type="entry name" value="NLP_P60_dom"/>
</dbReference>
<dbReference type="EMBL" id="BLXX01000021">
    <property type="protein sequence ID" value="GFO61856.1"/>
    <property type="molecule type" value="Genomic_DNA"/>
</dbReference>
<dbReference type="GO" id="GO:0006508">
    <property type="term" value="P:proteolysis"/>
    <property type="evidence" value="ECO:0007669"/>
    <property type="project" value="UniProtKB-KW"/>
</dbReference>
<evidence type="ECO:0000259" key="8">
    <source>
        <dbReference type="PROSITE" id="PS51782"/>
    </source>
</evidence>
<keyword evidence="3 7" id="KW-0732">Signal</keyword>
<dbReference type="InterPro" id="IPR051202">
    <property type="entry name" value="Peptidase_C40"/>
</dbReference>
<dbReference type="PANTHER" id="PTHR47053:SF4">
    <property type="entry name" value="ENDOPEPTIDASE LYTE-RELATED"/>
    <property type="match status" value="1"/>
</dbReference>
<dbReference type="Gene3D" id="3.90.1720.10">
    <property type="entry name" value="endopeptidase domain like (from Nostoc punctiforme)"/>
    <property type="match status" value="1"/>
</dbReference>
<feature type="domain" description="NlpC/P60" evidence="9">
    <location>
        <begin position="186"/>
        <end position="309"/>
    </location>
</feature>
<feature type="domain" description="LysM" evidence="8">
    <location>
        <begin position="84"/>
        <end position="127"/>
    </location>
</feature>